<dbReference type="Proteomes" id="UP001603857">
    <property type="component" value="Unassembled WGS sequence"/>
</dbReference>
<comment type="caution">
    <text evidence="1">The sequence shown here is derived from an EMBL/GenBank/DDBJ whole genome shotgun (WGS) entry which is preliminary data.</text>
</comment>
<gene>
    <name evidence="1" type="ORF">Fmac_019230</name>
</gene>
<evidence type="ECO:0000313" key="2">
    <source>
        <dbReference type="Proteomes" id="UP001603857"/>
    </source>
</evidence>
<keyword evidence="2" id="KW-1185">Reference proteome</keyword>
<evidence type="ECO:0000313" key="1">
    <source>
        <dbReference type="EMBL" id="KAL2331649.1"/>
    </source>
</evidence>
<reference evidence="1 2" key="1">
    <citation type="submission" date="2024-08" db="EMBL/GenBank/DDBJ databases">
        <title>Insights into the chromosomal genome structure of Flemingia macrophylla.</title>
        <authorList>
            <person name="Ding Y."/>
            <person name="Zhao Y."/>
            <person name="Bi W."/>
            <person name="Wu M."/>
            <person name="Zhao G."/>
            <person name="Gong Y."/>
            <person name="Li W."/>
            <person name="Zhang P."/>
        </authorList>
    </citation>
    <scope>NUCLEOTIDE SEQUENCE [LARGE SCALE GENOMIC DNA]</scope>
    <source>
        <strain evidence="1">DYQJB</strain>
        <tissue evidence="1">Leaf</tissue>
    </source>
</reference>
<sequence length="97" mass="10624">MEGTVTFTLDQINRQNIPPLCNNSKKKKNPISLISPSFKRKVKRVPLADITNLFNNSAHEQNGISALASASLSSVSSSPRRTLLLLGGSKTLRMAFR</sequence>
<organism evidence="1 2">
    <name type="scientific">Flemingia macrophylla</name>
    <dbReference type="NCBI Taxonomy" id="520843"/>
    <lineage>
        <taxon>Eukaryota</taxon>
        <taxon>Viridiplantae</taxon>
        <taxon>Streptophyta</taxon>
        <taxon>Embryophyta</taxon>
        <taxon>Tracheophyta</taxon>
        <taxon>Spermatophyta</taxon>
        <taxon>Magnoliopsida</taxon>
        <taxon>eudicotyledons</taxon>
        <taxon>Gunneridae</taxon>
        <taxon>Pentapetalae</taxon>
        <taxon>rosids</taxon>
        <taxon>fabids</taxon>
        <taxon>Fabales</taxon>
        <taxon>Fabaceae</taxon>
        <taxon>Papilionoideae</taxon>
        <taxon>50 kb inversion clade</taxon>
        <taxon>NPAAA clade</taxon>
        <taxon>indigoferoid/millettioid clade</taxon>
        <taxon>Phaseoleae</taxon>
        <taxon>Flemingia</taxon>
    </lineage>
</organism>
<dbReference type="AlphaFoldDB" id="A0ABD1M779"/>
<accession>A0ABD1M779</accession>
<protein>
    <submittedName>
        <fullName evidence="1">Uncharacterized protein</fullName>
    </submittedName>
</protein>
<dbReference type="EMBL" id="JBGMDY010000006">
    <property type="protein sequence ID" value="KAL2331649.1"/>
    <property type="molecule type" value="Genomic_DNA"/>
</dbReference>
<name>A0ABD1M779_9FABA</name>
<proteinExistence type="predicted"/>